<dbReference type="Proteomes" id="UP001209922">
    <property type="component" value="Unassembled WGS sequence"/>
</dbReference>
<feature type="chain" id="PRO_5047294231" evidence="1">
    <location>
        <begin position="25"/>
        <end position="316"/>
    </location>
</feature>
<name>A0ABT3JR38_9XANT</name>
<proteinExistence type="predicted"/>
<dbReference type="RefSeq" id="WP_265125161.1">
    <property type="nucleotide sequence ID" value="NZ_JAPCHY010000001.1"/>
</dbReference>
<dbReference type="PROSITE" id="PS51257">
    <property type="entry name" value="PROKAR_LIPOPROTEIN"/>
    <property type="match status" value="1"/>
</dbReference>
<accession>A0ABT3JR38</accession>
<keyword evidence="1" id="KW-0732">Signal</keyword>
<keyword evidence="3" id="KW-1185">Reference proteome</keyword>
<evidence type="ECO:0000313" key="3">
    <source>
        <dbReference type="Proteomes" id="UP001209922"/>
    </source>
</evidence>
<evidence type="ECO:0000313" key="2">
    <source>
        <dbReference type="EMBL" id="MCW4470956.1"/>
    </source>
</evidence>
<comment type="caution">
    <text evidence="2">The sequence shown here is derived from an EMBL/GenBank/DDBJ whole genome shotgun (WGS) entry which is preliminary data.</text>
</comment>
<gene>
    <name evidence="2" type="ORF">OK345_00290</name>
</gene>
<protein>
    <submittedName>
        <fullName evidence="2">Uncharacterized protein</fullName>
    </submittedName>
</protein>
<feature type="signal peptide" evidence="1">
    <location>
        <begin position="1"/>
        <end position="24"/>
    </location>
</feature>
<dbReference type="EMBL" id="JAPCHY010000001">
    <property type="protein sequence ID" value="MCW4470956.1"/>
    <property type="molecule type" value="Genomic_DNA"/>
</dbReference>
<evidence type="ECO:0000256" key="1">
    <source>
        <dbReference type="SAM" id="SignalP"/>
    </source>
</evidence>
<organism evidence="2 3">
    <name type="scientific">Xanthomonas chitinilytica</name>
    <dbReference type="NCBI Taxonomy" id="2989819"/>
    <lineage>
        <taxon>Bacteria</taxon>
        <taxon>Pseudomonadati</taxon>
        <taxon>Pseudomonadota</taxon>
        <taxon>Gammaproteobacteria</taxon>
        <taxon>Lysobacterales</taxon>
        <taxon>Lysobacteraceae</taxon>
        <taxon>Xanthomonas</taxon>
    </lineage>
</organism>
<sequence length="316" mass="34982">MARTPARRWLLAALLATLAGCAEKTEQQQLDALREGVGYRSYRQFSERGVPLAYEGYVRGAQMSGETPPPLTADDLCAVHTLLSYTALSANRLLPAVVEADLLERDCGREGAMIANALRSVVFHRKQWPGLALEASNAAWRDAPDPDRASALIVALHLLMGYAAVMDQHWDRAQVHIDALGVMLQAPWLGELGQAGLELQQQRYLDGLRRLKRVSENPAVPPVIREELQGIIERIEAETGNLDSRLLLAKVLGKALWQAAREHGSPGLQRLLGFAESRRWSEVAAATTTDAQGWWNRFTQRWRRDDGADVPEPPSS</sequence>
<reference evidence="2 3" key="1">
    <citation type="submission" date="2022-10" db="EMBL/GenBank/DDBJ databases">
        <title>Xanthomonas sp. H13-6.</title>
        <authorList>
            <person name="Liu X."/>
            <person name="Deng Z."/>
            <person name="Jiang Y."/>
            <person name="Yu T."/>
            <person name="Ai J."/>
        </authorList>
    </citation>
    <scope>NUCLEOTIDE SEQUENCE [LARGE SCALE GENOMIC DNA]</scope>
    <source>
        <strain evidence="2 3">H13-6</strain>
    </source>
</reference>